<proteinExistence type="predicted"/>
<feature type="domain" description="4Fe-4S ferredoxin-type" evidence="5">
    <location>
        <begin position="143"/>
        <end position="174"/>
    </location>
</feature>
<dbReference type="Gene3D" id="3.30.70.20">
    <property type="match status" value="1"/>
</dbReference>
<evidence type="ECO:0000256" key="2">
    <source>
        <dbReference type="ARBA" id="ARBA00022723"/>
    </source>
</evidence>
<dbReference type="EMBL" id="DVJN01000208">
    <property type="protein sequence ID" value="HIS93513.1"/>
    <property type="molecule type" value="Genomic_DNA"/>
</dbReference>
<dbReference type="Pfam" id="PF13484">
    <property type="entry name" value="Fer4_16"/>
    <property type="match status" value="1"/>
</dbReference>
<gene>
    <name evidence="6" type="ORF">IAA84_10890</name>
</gene>
<keyword evidence="4" id="KW-0411">Iron-sulfur</keyword>
<evidence type="ECO:0000259" key="5">
    <source>
        <dbReference type="PROSITE" id="PS51379"/>
    </source>
</evidence>
<dbReference type="GO" id="GO:0051539">
    <property type="term" value="F:4 iron, 4 sulfur cluster binding"/>
    <property type="evidence" value="ECO:0007669"/>
    <property type="project" value="UniProtKB-KW"/>
</dbReference>
<name>A0A9D1G1D0_9FIRM</name>
<keyword evidence="2" id="KW-0479">Metal-binding</keyword>
<sequence length="312" mass="33822">MMDIVSYALELGAADVISLPPRALEANWPGTVSDPEALLPGARAMHLIVVPYQAFEWRADEPSVNAFYPAYQRGRAVAQALVEALRAGGIPAASAPNLPLKPLALAAGRFSMGRNCLVGAREYGTRFTLQCVLSGLEPTEEAAPPARGRLSRECARCRACLRACPNGALNGDGTMQPERCLRNFSYTEPIPESMRPMLGNSLYGCDICQRVCPRNAHQRAVEPPAALREALSLAALLQGEYKPLAPFIGANYARRNRVMGRAALVAGNLRQKSLLPLLRQVAENEAPPAREHAAWAVQRILRDEGREAHPEG</sequence>
<dbReference type="GO" id="GO:0052693">
    <property type="term" value="F:epoxyqueuosine reductase activity"/>
    <property type="evidence" value="ECO:0007669"/>
    <property type="project" value="TreeGrafter"/>
</dbReference>
<organism evidence="6 7">
    <name type="scientific">Candidatus Alectryocaccomicrobium excrementavium</name>
    <dbReference type="NCBI Taxonomy" id="2840668"/>
    <lineage>
        <taxon>Bacteria</taxon>
        <taxon>Bacillati</taxon>
        <taxon>Bacillota</taxon>
        <taxon>Clostridia</taxon>
        <taxon>Candidatus Alectryocaccomicrobium</taxon>
    </lineage>
</organism>
<dbReference type="Proteomes" id="UP000824140">
    <property type="component" value="Unassembled WGS sequence"/>
</dbReference>
<protein>
    <recommendedName>
        <fullName evidence="5">4Fe-4S ferredoxin-type domain-containing protein</fullName>
    </recommendedName>
</protein>
<dbReference type="PROSITE" id="PS00198">
    <property type="entry name" value="4FE4S_FER_1"/>
    <property type="match status" value="1"/>
</dbReference>
<dbReference type="InterPro" id="IPR004453">
    <property type="entry name" value="QueG"/>
</dbReference>
<comment type="caution">
    <text evidence="6">The sequence shown here is derived from an EMBL/GenBank/DDBJ whole genome shotgun (WGS) entry which is preliminary data.</text>
</comment>
<evidence type="ECO:0000313" key="6">
    <source>
        <dbReference type="EMBL" id="HIS93513.1"/>
    </source>
</evidence>
<reference evidence="6" key="2">
    <citation type="journal article" date="2021" name="PeerJ">
        <title>Extensive microbial diversity within the chicken gut microbiome revealed by metagenomics and culture.</title>
        <authorList>
            <person name="Gilroy R."/>
            <person name="Ravi A."/>
            <person name="Getino M."/>
            <person name="Pursley I."/>
            <person name="Horton D.L."/>
            <person name="Alikhan N.F."/>
            <person name="Baker D."/>
            <person name="Gharbi K."/>
            <person name="Hall N."/>
            <person name="Watson M."/>
            <person name="Adriaenssens E.M."/>
            <person name="Foster-Nyarko E."/>
            <person name="Jarju S."/>
            <person name="Secka A."/>
            <person name="Antonio M."/>
            <person name="Oren A."/>
            <person name="Chaudhuri R.R."/>
            <person name="La Ragione R."/>
            <person name="Hildebrand F."/>
            <person name="Pallen M.J."/>
        </authorList>
    </citation>
    <scope>NUCLEOTIDE SEQUENCE</scope>
    <source>
        <strain evidence="6">13766</strain>
    </source>
</reference>
<keyword evidence="1" id="KW-0004">4Fe-4S</keyword>
<dbReference type="PROSITE" id="PS51379">
    <property type="entry name" value="4FE4S_FER_2"/>
    <property type="match status" value="1"/>
</dbReference>
<dbReference type="InterPro" id="IPR017900">
    <property type="entry name" value="4Fe4S_Fe_S_CS"/>
</dbReference>
<dbReference type="InterPro" id="IPR017896">
    <property type="entry name" value="4Fe4S_Fe-S-bd"/>
</dbReference>
<dbReference type="AlphaFoldDB" id="A0A9D1G1D0"/>
<accession>A0A9D1G1D0</accession>
<dbReference type="GO" id="GO:0046872">
    <property type="term" value="F:metal ion binding"/>
    <property type="evidence" value="ECO:0007669"/>
    <property type="project" value="UniProtKB-KW"/>
</dbReference>
<evidence type="ECO:0000256" key="4">
    <source>
        <dbReference type="ARBA" id="ARBA00023014"/>
    </source>
</evidence>
<dbReference type="PANTHER" id="PTHR30002">
    <property type="entry name" value="EPOXYQUEUOSINE REDUCTASE"/>
    <property type="match status" value="1"/>
</dbReference>
<dbReference type="PANTHER" id="PTHR30002:SF4">
    <property type="entry name" value="EPOXYQUEUOSINE REDUCTASE"/>
    <property type="match status" value="1"/>
</dbReference>
<reference evidence="6" key="1">
    <citation type="submission" date="2020-10" db="EMBL/GenBank/DDBJ databases">
        <authorList>
            <person name="Gilroy R."/>
        </authorList>
    </citation>
    <scope>NUCLEOTIDE SEQUENCE</scope>
    <source>
        <strain evidence="6">13766</strain>
    </source>
</reference>
<evidence type="ECO:0000256" key="1">
    <source>
        <dbReference type="ARBA" id="ARBA00022485"/>
    </source>
</evidence>
<dbReference type="GO" id="GO:0008616">
    <property type="term" value="P:tRNA queuosine(34) biosynthetic process"/>
    <property type="evidence" value="ECO:0007669"/>
    <property type="project" value="InterPro"/>
</dbReference>
<evidence type="ECO:0000313" key="7">
    <source>
        <dbReference type="Proteomes" id="UP000824140"/>
    </source>
</evidence>
<dbReference type="SUPFAM" id="SSF54862">
    <property type="entry name" value="4Fe-4S ferredoxins"/>
    <property type="match status" value="1"/>
</dbReference>
<evidence type="ECO:0000256" key="3">
    <source>
        <dbReference type="ARBA" id="ARBA00023004"/>
    </source>
</evidence>
<keyword evidence="3" id="KW-0408">Iron</keyword>